<evidence type="ECO:0000313" key="15">
    <source>
        <dbReference type="EMBL" id="GAA3625008.1"/>
    </source>
</evidence>
<dbReference type="InterPro" id="IPR004589">
    <property type="entry name" value="DNA_helicase_ATP-dep_RecQ"/>
</dbReference>
<dbReference type="InterPro" id="IPR011545">
    <property type="entry name" value="DEAD/DEAH_box_helicase_dom"/>
</dbReference>
<evidence type="ECO:0000256" key="5">
    <source>
        <dbReference type="ARBA" id="ARBA00022806"/>
    </source>
</evidence>
<dbReference type="NCBIfam" id="TIGR00614">
    <property type="entry name" value="recQ_fam"/>
    <property type="match status" value="1"/>
</dbReference>
<evidence type="ECO:0000256" key="11">
    <source>
        <dbReference type="ARBA" id="ARBA00044535"/>
    </source>
</evidence>
<gene>
    <name evidence="15" type="ORF">GCM10022223_47630</name>
</gene>
<keyword evidence="2" id="KW-0479">Metal-binding</keyword>
<protein>
    <recommendedName>
        <fullName evidence="11">ATP-dependent DNA helicase RecQ</fullName>
        <ecNumber evidence="10">5.6.2.4</ecNumber>
    </recommendedName>
    <alternativeName>
        <fullName evidence="12">DNA 3'-5' helicase RecQ</fullName>
    </alternativeName>
</protein>
<evidence type="ECO:0000256" key="12">
    <source>
        <dbReference type="ARBA" id="ARBA00044550"/>
    </source>
</evidence>
<dbReference type="InterPro" id="IPR036388">
    <property type="entry name" value="WH-like_DNA-bd_sf"/>
</dbReference>
<sequence length="566" mass="60803">MKLVPLAYRIRRLARTRLGLARLRPGQLDAVKALSKGRDVLVVMPTGAGKSAVYQLAGLMLDGPTVVVSPLIALQRDQLEGLAKHGENAGLGAVAVNSAQSRGVTDDAWDSLTAGDAEFMFLAPEQLANATVLEKLSKLNVSLLAVDEAHCVSAWGHDFRPHYLRIGDVIEALGRPRVVALTATASPPVRAEIVERLKMNDPVRIVTGFDRPNLELQVRRFVEARHKEKGVIERVASLAGSGLVYTATRRSTEEYAEKLREAGRTARAYHAGMKAAEREAVHAGFLDGEIDVVVATSAFGMGINKADVRFVVHADVPDSIDSYYQEIGRAGRDGAPALICLYYRPEDLSLRKFFASGGPDEEVLTQVAGAVREHTEATGSVGATELREELDLSATKLTGAVNLLEQAGAVTMEAGSRLAYTDVAVPAAAAVVAAAAVDAEHSRMDRSRIEMMRGYAETTGCRRKFLLGYFGEELVLPPGQEGCGTCDTCRSGLAAESAEPDERAVPVPAGAVRFDTNDRVRHRVWGAGVVMSDEADRITVLFEQVGYRTLALAVIAADAELLVHED</sequence>
<reference evidence="16" key="1">
    <citation type="journal article" date="2019" name="Int. J. Syst. Evol. Microbiol.">
        <title>The Global Catalogue of Microorganisms (GCM) 10K type strain sequencing project: providing services to taxonomists for standard genome sequencing and annotation.</title>
        <authorList>
            <consortium name="The Broad Institute Genomics Platform"/>
            <consortium name="The Broad Institute Genome Sequencing Center for Infectious Disease"/>
            <person name="Wu L."/>
            <person name="Ma J."/>
        </authorList>
    </citation>
    <scope>NUCLEOTIDE SEQUENCE [LARGE SCALE GENOMIC DNA]</scope>
    <source>
        <strain evidence="16">JCM 16902</strain>
    </source>
</reference>
<evidence type="ECO:0000259" key="13">
    <source>
        <dbReference type="PROSITE" id="PS51192"/>
    </source>
</evidence>
<dbReference type="Pfam" id="PF00271">
    <property type="entry name" value="Helicase_C"/>
    <property type="match status" value="1"/>
</dbReference>
<dbReference type="PANTHER" id="PTHR13710">
    <property type="entry name" value="DNA HELICASE RECQ FAMILY MEMBER"/>
    <property type="match status" value="1"/>
</dbReference>
<dbReference type="Gene3D" id="3.40.50.300">
    <property type="entry name" value="P-loop containing nucleotide triphosphate hydrolases"/>
    <property type="match status" value="2"/>
</dbReference>
<comment type="similarity">
    <text evidence="1">Belongs to the helicase family. RecQ subfamily.</text>
</comment>
<evidence type="ECO:0000256" key="7">
    <source>
        <dbReference type="ARBA" id="ARBA00023125"/>
    </source>
</evidence>
<dbReference type="PANTHER" id="PTHR13710:SF105">
    <property type="entry name" value="ATP-DEPENDENT DNA HELICASE Q1"/>
    <property type="match status" value="1"/>
</dbReference>
<dbReference type="SMART" id="SM00490">
    <property type="entry name" value="HELICc"/>
    <property type="match status" value="1"/>
</dbReference>
<dbReference type="InterPro" id="IPR014001">
    <property type="entry name" value="Helicase_ATP-bd"/>
</dbReference>
<evidence type="ECO:0000256" key="8">
    <source>
        <dbReference type="ARBA" id="ARBA00023235"/>
    </source>
</evidence>
<dbReference type="Proteomes" id="UP001501074">
    <property type="component" value="Unassembled WGS sequence"/>
</dbReference>
<dbReference type="Gene3D" id="1.10.10.10">
    <property type="entry name" value="Winged helix-like DNA-binding domain superfamily/Winged helix DNA-binding domain"/>
    <property type="match status" value="1"/>
</dbReference>
<keyword evidence="5 15" id="KW-0347">Helicase</keyword>
<evidence type="ECO:0000256" key="10">
    <source>
        <dbReference type="ARBA" id="ARBA00034808"/>
    </source>
</evidence>
<keyword evidence="16" id="KW-1185">Reference proteome</keyword>
<dbReference type="RefSeq" id="WP_231484606.1">
    <property type="nucleotide sequence ID" value="NZ_BAAAZO010000009.1"/>
</dbReference>
<keyword evidence="4" id="KW-0378">Hydrolase</keyword>
<dbReference type="SMART" id="SM00487">
    <property type="entry name" value="DEXDc"/>
    <property type="match status" value="1"/>
</dbReference>
<evidence type="ECO:0000313" key="16">
    <source>
        <dbReference type="Proteomes" id="UP001501074"/>
    </source>
</evidence>
<accession>A0ABP7A4Y3</accession>
<keyword evidence="3" id="KW-0547">Nucleotide-binding</keyword>
<dbReference type="EMBL" id="BAAAZO010000009">
    <property type="protein sequence ID" value="GAA3625008.1"/>
    <property type="molecule type" value="Genomic_DNA"/>
</dbReference>
<feature type="domain" description="Helicase C-terminal" evidence="14">
    <location>
        <begin position="217"/>
        <end position="379"/>
    </location>
</feature>
<organism evidence="15 16">
    <name type="scientific">Kineosporia mesophila</name>
    <dbReference type="NCBI Taxonomy" id="566012"/>
    <lineage>
        <taxon>Bacteria</taxon>
        <taxon>Bacillati</taxon>
        <taxon>Actinomycetota</taxon>
        <taxon>Actinomycetes</taxon>
        <taxon>Kineosporiales</taxon>
        <taxon>Kineosporiaceae</taxon>
        <taxon>Kineosporia</taxon>
    </lineage>
</organism>
<evidence type="ECO:0000256" key="9">
    <source>
        <dbReference type="ARBA" id="ARBA00034617"/>
    </source>
</evidence>
<dbReference type="Pfam" id="PF00270">
    <property type="entry name" value="DEAD"/>
    <property type="match status" value="1"/>
</dbReference>
<name>A0ABP7A4Y3_9ACTN</name>
<comment type="catalytic activity">
    <reaction evidence="9">
        <text>Couples ATP hydrolysis with the unwinding of duplex DNA by translocating in the 3'-5' direction.</text>
        <dbReference type="EC" id="5.6.2.4"/>
    </reaction>
</comment>
<dbReference type="EC" id="5.6.2.4" evidence="10"/>
<dbReference type="CDD" id="cd17920">
    <property type="entry name" value="DEXHc_RecQ"/>
    <property type="match status" value="1"/>
</dbReference>
<keyword evidence="8" id="KW-0413">Isomerase</keyword>
<dbReference type="InterPro" id="IPR032284">
    <property type="entry name" value="RecQ_Zn-bd"/>
</dbReference>
<evidence type="ECO:0000256" key="6">
    <source>
        <dbReference type="ARBA" id="ARBA00022840"/>
    </source>
</evidence>
<comment type="caution">
    <text evidence="15">The sequence shown here is derived from an EMBL/GenBank/DDBJ whole genome shotgun (WGS) entry which is preliminary data.</text>
</comment>
<dbReference type="InterPro" id="IPR001650">
    <property type="entry name" value="Helicase_C-like"/>
</dbReference>
<feature type="domain" description="Helicase ATP-binding" evidence="13">
    <location>
        <begin position="31"/>
        <end position="203"/>
    </location>
</feature>
<evidence type="ECO:0000256" key="2">
    <source>
        <dbReference type="ARBA" id="ARBA00022723"/>
    </source>
</evidence>
<evidence type="ECO:0000256" key="3">
    <source>
        <dbReference type="ARBA" id="ARBA00022741"/>
    </source>
</evidence>
<dbReference type="GO" id="GO:0004386">
    <property type="term" value="F:helicase activity"/>
    <property type="evidence" value="ECO:0007669"/>
    <property type="project" value="UniProtKB-KW"/>
</dbReference>
<dbReference type="PROSITE" id="PS51194">
    <property type="entry name" value="HELICASE_CTER"/>
    <property type="match status" value="1"/>
</dbReference>
<dbReference type="PROSITE" id="PS51192">
    <property type="entry name" value="HELICASE_ATP_BIND_1"/>
    <property type="match status" value="1"/>
</dbReference>
<proteinExistence type="inferred from homology"/>
<keyword evidence="6" id="KW-0067">ATP-binding</keyword>
<dbReference type="Pfam" id="PF16124">
    <property type="entry name" value="RecQ_Zn_bind"/>
    <property type="match status" value="1"/>
</dbReference>
<evidence type="ECO:0000259" key="14">
    <source>
        <dbReference type="PROSITE" id="PS51194"/>
    </source>
</evidence>
<dbReference type="InterPro" id="IPR027417">
    <property type="entry name" value="P-loop_NTPase"/>
</dbReference>
<dbReference type="SUPFAM" id="SSF52540">
    <property type="entry name" value="P-loop containing nucleoside triphosphate hydrolases"/>
    <property type="match status" value="1"/>
</dbReference>
<evidence type="ECO:0000256" key="1">
    <source>
        <dbReference type="ARBA" id="ARBA00005446"/>
    </source>
</evidence>
<keyword evidence="7" id="KW-0238">DNA-binding</keyword>
<evidence type="ECO:0000256" key="4">
    <source>
        <dbReference type="ARBA" id="ARBA00022801"/>
    </source>
</evidence>